<keyword evidence="2" id="KW-1064">Adaptive immunity</keyword>
<keyword evidence="3" id="KW-1280">Immunoglobulin</keyword>
<feature type="domain" description="Ig-like" evidence="4">
    <location>
        <begin position="15"/>
        <end position="110"/>
    </location>
</feature>
<evidence type="ECO:0000256" key="3">
    <source>
        <dbReference type="ARBA" id="ARBA00043265"/>
    </source>
</evidence>
<evidence type="ECO:0000256" key="2">
    <source>
        <dbReference type="ARBA" id="ARBA00023130"/>
    </source>
</evidence>
<keyword evidence="1" id="KW-0391">Immunity</keyword>
<dbReference type="Pfam" id="PF07686">
    <property type="entry name" value="V-set"/>
    <property type="match status" value="1"/>
</dbReference>
<reference evidence="5" key="3">
    <citation type="submission" date="2025-09" db="UniProtKB">
        <authorList>
            <consortium name="Ensembl"/>
        </authorList>
    </citation>
    <scope>IDENTIFICATION</scope>
</reference>
<evidence type="ECO:0000313" key="6">
    <source>
        <dbReference type="Proteomes" id="UP000291020"/>
    </source>
</evidence>
<evidence type="ECO:0000313" key="5">
    <source>
        <dbReference type="Ensembl" id="ENSGAGP00000007065.1"/>
    </source>
</evidence>
<dbReference type="GO" id="GO:0002250">
    <property type="term" value="P:adaptive immune response"/>
    <property type="evidence" value="ECO:0007669"/>
    <property type="project" value="UniProtKB-KW"/>
</dbReference>
<keyword evidence="6" id="KW-1185">Reference proteome</keyword>
<dbReference type="InterPro" id="IPR013783">
    <property type="entry name" value="Ig-like_fold"/>
</dbReference>
<dbReference type="InterPro" id="IPR050199">
    <property type="entry name" value="IgHV"/>
</dbReference>
<dbReference type="Gene3D" id="2.60.40.10">
    <property type="entry name" value="Immunoglobulins"/>
    <property type="match status" value="1"/>
</dbReference>
<name>A0A452GYC8_9SAUR</name>
<sequence length="139" mass="15518">IDVVCETSVFCQLTPADVQSVALTQSGPALKKPGESHTLQCATSGFALSSAWMGWVRQEPGKGLERLAEYYDDKYYASSIQGRFTASKDTSNFYLHMTSLKGEDTAVYYCARDTVRGSESELRQKPSRQLQRKFSAWGR</sequence>
<dbReference type="STRING" id="38772.ENSGAGP00000007065"/>
<dbReference type="SMART" id="SM00409">
    <property type="entry name" value="IG"/>
    <property type="match status" value="1"/>
</dbReference>
<dbReference type="InterPro" id="IPR003599">
    <property type="entry name" value="Ig_sub"/>
</dbReference>
<dbReference type="SMART" id="SM00406">
    <property type="entry name" value="IGv"/>
    <property type="match status" value="1"/>
</dbReference>
<dbReference type="InterPro" id="IPR013106">
    <property type="entry name" value="Ig_V-set"/>
</dbReference>
<dbReference type="Proteomes" id="UP000291020">
    <property type="component" value="Unassembled WGS sequence"/>
</dbReference>
<protein>
    <recommendedName>
        <fullName evidence="4">Ig-like domain-containing protein</fullName>
    </recommendedName>
</protein>
<dbReference type="PANTHER" id="PTHR23266">
    <property type="entry name" value="IMMUNOGLOBULIN HEAVY CHAIN"/>
    <property type="match status" value="1"/>
</dbReference>
<dbReference type="InterPro" id="IPR007110">
    <property type="entry name" value="Ig-like_dom"/>
</dbReference>
<dbReference type="GO" id="GO:0005576">
    <property type="term" value="C:extracellular region"/>
    <property type="evidence" value="ECO:0007669"/>
    <property type="project" value="UniProtKB-ARBA"/>
</dbReference>
<dbReference type="GO" id="GO:0019814">
    <property type="term" value="C:immunoglobulin complex"/>
    <property type="evidence" value="ECO:0007669"/>
    <property type="project" value="UniProtKB-KW"/>
</dbReference>
<organism evidence="5 6">
    <name type="scientific">Gopherus agassizii</name>
    <name type="common">Agassiz's desert tortoise</name>
    <dbReference type="NCBI Taxonomy" id="38772"/>
    <lineage>
        <taxon>Eukaryota</taxon>
        <taxon>Metazoa</taxon>
        <taxon>Chordata</taxon>
        <taxon>Craniata</taxon>
        <taxon>Vertebrata</taxon>
        <taxon>Euteleostomi</taxon>
        <taxon>Archelosauria</taxon>
        <taxon>Testudinata</taxon>
        <taxon>Testudines</taxon>
        <taxon>Cryptodira</taxon>
        <taxon>Durocryptodira</taxon>
        <taxon>Testudinoidea</taxon>
        <taxon>Testudinidae</taxon>
        <taxon>Gopherus</taxon>
    </lineage>
</organism>
<dbReference type="AlphaFoldDB" id="A0A452GYC8"/>
<proteinExistence type="predicted"/>
<accession>A0A452GYC8</accession>
<reference evidence="5" key="2">
    <citation type="submission" date="2025-08" db="UniProtKB">
        <authorList>
            <consortium name="Ensembl"/>
        </authorList>
    </citation>
    <scope>IDENTIFICATION</scope>
</reference>
<reference evidence="6" key="1">
    <citation type="journal article" date="2017" name="PLoS ONE">
        <title>The Agassiz's desert tortoise genome provides a resource for the conservation of a threatened species.</title>
        <authorList>
            <person name="Tollis M."/>
            <person name="DeNardo D.F."/>
            <person name="Cornelius J.A."/>
            <person name="Dolby G.A."/>
            <person name="Edwards T."/>
            <person name="Henen B.T."/>
            <person name="Karl A.E."/>
            <person name="Murphy R.W."/>
            <person name="Kusumi K."/>
        </authorList>
    </citation>
    <scope>NUCLEOTIDE SEQUENCE [LARGE SCALE GENOMIC DNA]</scope>
</reference>
<evidence type="ECO:0000256" key="1">
    <source>
        <dbReference type="ARBA" id="ARBA00022859"/>
    </source>
</evidence>
<dbReference type="InterPro" id="IPR036179">
    <property type="entry name" value="Ig-like_dom_sf"/>
</dbReference>
<dbReference type="Ensembl" id="ENSGAGT00000008183.1">
    <property type="protein sequence ID" value="ENSGAGP00000007065.1"/>
    <property type="gene ID" value="ENSGAGG00000005676.1"/>
</dbReference>
<evidence type="ECO:0000259" key="4">
    <source>
        <dbReference type="PROSITE" id="PS50835"/>
    </source>
</evidence>
<dbReference type="PROSITE" id="PS50835">
    <property type="entry name" value="IG_LIKE"/>
    <property type="match status" value="1"/>
</dbReference>
<dbReference type="SUPFAM" id="SSF48726">
    <property type="entry name" value="Immunoglobulin"/>
    <property type="match status" value="1"/>
</dbReference>
<dbReference type="FunFam" id="2.60.40.10:FF:001594">
    <property type="entry name" value="Immunoglobulin heavy variable 9-4"/>
    <property type="match status" value="1"/>
</dbReference>